<proteinExistence type="predicted"/>
<comment type="catalytic activity">
    <reaction evidence="1">
        <text>Hydrolyzes the link between N-acetylmuramoyl residues and L-amino acid residues in certain cell-wall glycopeptides.</text>
        <dbReference type="EC" id="3.5.1.28"/>
    </reaction>
</comment>
<protein>
    <recommendedName>
        <fullName evidence="2">N-acetylmuramoyl-L-alanine amidase</fullName>
        <ecNumber evidence="2">3.5.1.28</ecNumber>
    </recommendedName>
</protein>
<dbReference type="InterPro" id="IPR002502">
    <property type="entry name" value="Amidase_domain"/>
</dbReference>
<sequence length="306" mass="34406">MILLAATTQSCSSSKKNTKAIVAPAVVKTAPSSESIVIDIEEPRVAENNTAVAQSQTTAIPNTPFENIQPSISTPEREVAELHATGIQRNYDFAPTIHYDLRKPQFVMIHHTSQNSIAQTIRTFQLAHTQVSSHYVIGRDGQVVQMLNDYQRAWHAGAGKWGNITDMNSVSIGIELDNNGSEPFPDLQINALLILLNNLKSKYRIPQTNFIGHSDYAPGRKDDPSTYFPWETLAERGFGIWYNANYLAPPPPTFNSTDALRIIGYDTSNLRTAERSFKKKYIRTDVSSELTPYDIMVLYDLYRKFY</sequence>
<dbReference type="Gene3D" id="3.40.80.10">
    <property type="entry name" value="Peptidoglycan recognition protein-like"/>
    <property type="match status" value="1"/>
</dbReference>
<organism evidence="6 7">
    <name type="scientific">Sphingobacterium corticibacter</name>
    <dbReference type="NCBI Taxonomy" id="2171749"/>
    <lineage>
        <taxon>Bacteria</taxon>
        <taxon>Pseudomonadati</taxon>
        <taxon>Bacteroidota</taxon>
        <taxon>Sphingobacteriia</taxon>
        <taxon>Sphingobacteriales</taxon>
        <taxon>Sphingobacteriaceae</taxon>
        <taxon>Sphingobacterium</taxon>
    </lineage>
</organism>
<dbReference type="PANTHER" id="PTHR30417:SF1">
    <property type="entry name" value="N-ACETYLMURAMOYL-L-ALANINE AMIDASE AMID"/>
    <property type="match status" value="1"/>
</dbReference>
<accession>A0A2T8HKN8</accession>
<comment type="caution">
    <text evidence="6">The sequence shown here is derived from an EMBL/GenBank/DDBJ whole genome shotgun (WGS) entry which is preliminary data.</text>
</comment>
<dbReference type="InterPro" id="IPR051206">
    <property type="entry name" value="NAMLAA_amidase_2"/>
</dbReference>
<dbReference type="GO" id="GO:0019867">
    <property type="term" value="C:outer membrane"/>
    <property type="evidence" value="ECO:0007669"/>
    <property type="project" value="TreeGrafter"/>
</dbReference>
<dbReference type="AlphaFoldDB" id="A0A2T8HKN8"/>
<dbReference type="PANTHER" id="PTHR30417">
    <property type="entry name" value="N-ACETYLMURAMOYL-L-ALANINE AMIDASE AMID"/>
    <property type="match status" value="1"/>
</dbReference>
<dbReference type="GO" id="GO:0009253">
    <property type="term" value="P:peptidoglycan catabolic process"/>
    <property type="evidence" value="ECO:0007669"/>
    <property type="project" value="InterPro"/>
</dbReference>
<dbReference type="GO" id="GO:0008745">
    <property type="term" value="F:N-acetylmuramoyl-L-alanine amidase activity"/>
    <property type="evidence" value="ECO:0007669"/>
    <property type="project" value="UniProtKB-EC"/>
</dbReference>
<feature type="domain" description="N-acetylmuramoyl-L-alanine amidase" evidence="5">
    <location>
        <begin position="94"/>
        <end position="225"/>
    </location>
</feature>
<dbReference type="GO" id="GO:0071555">
    <property type="term" value="P:cell wall organization"/>
    <property type="evidence" value="ECO:0007669"/>
    <property type="project" value="UniProtKB-KW"/>
</dbReference>
<evidence type="ECO:0000256" key="2">
    <source>
        <dbReference type="ARBA" id="ARBA00011901"/>
    </source>
</evidence>
<evidence type="ECO:0000256" key="3">
    <source>
        <dbReference type="ARBA" id="ARBA00022801"/>
    </source>
</evidence>
<name>A0A2T8HKN8_9SPHI</name>
<keyword evidence="4" id="KW-0961">Cell wall biogenesis/degradation</keyword>
<dbReference type="InterPro" id="IPR036505">
    <property type="entry name" value="Amidase/PGRP_sf"/>
</dbReference>
<reference evidence="6 7" key="1">
    <citation type="submission" date="2018-04" db="EMBL/GenBank/DDBJ databases">
        <title>Sphingobacterium cortibacter sp. nov.</title>
        <authorList>
            <person name="Li Y."/>
        </authorList>
    </citation>
    <scope>NUCLEOTIDE SEQUENCE [LARGE SCALE GENOMIC DNA]</scope>
    <source>
        <strain evidence="6 7">2c-3</strain>
    </source>
</reference>
<dbReference type="CDD" id="cd06583">
    <property type="entry name" value="PGRP"/>
    <property type="match status" value="1"/>
</dbReference>
<keyword evidence="7" id="KW-1185">Reference proteome</keyword>
<dbReference type="SMART" id="SM00644">
    <property type="entry name" value="Ami_2"/>
    <property type="match status" value="1"/>
</dbReference>
<dbReference type="EMBL" id="QDKG01000002">
    <property type="protein sequence ID" value="PVH26017.1"/>
    <property type="molecule type" value="Genomic_DNA"/>
</dbReference>
<evidence type="ECO:0000259" key="5">
    <source>
        <dbReference type="SMART" id="SM00644"/>
    </source>
</evidence>
<dbReference type="Pfam" id="PF01510">
    <property type="entry name" value="Amidase_2"/>
    <property type="match status" value="1"/>
</dbReference>
<evidence type="ECO:0000313" key="6">
    <source>
        <dbReference type="EMBL" id="PVH26017.1"/>
    </source>
</evidence>
<evidence type="ECO:0000313" key="7">
    <source>
        <dbReference type="Proteomes" id="UP000245627"/>
    </source>
</evidence>
<gene>
    <name evidence="6" type="ORF">DC487_06865</name>
</gene>
<dbReference type="EC" id="3.5.1.28" evidence="2"/>
<dbReference type="OrthoDB" id="9794842at2"/>
<evidence type="ECO:0000256" key="4">
    <source>
        <dbReference type="ARBA" id="ARBA00023316"/>
    </source>
</evidence>
<evidence type="ECO:0000256" key="1">
    <source>
        <dbReference type="ARBA" id="ARBA00001561"/>
    </source>
</evidence>
<keyword evidence="3" id="KW-0378">Hydrolase</keyword>
<dbReference type="SUPFAM" id="SSF55846">
    <property type="entry name" value="N-acetylmuramoyl-L-alanine amidase-like"/>
    <property type="match status" value="1"/>
</dbReference>
<dbReference type="GO" id="GO:0009254">
    <property type="term" value="P:peptidoglycan turnover"/>
    <property type="evidence" value="ECO:0007669"/>
    <property type="project" value="TreeGrafter"/>
</dbReference>
<dbReference type="Proteomes" id="UP000245627">
    <property type="component" value="Unassembled WGS sequence"/>
</dbReference>